<dbReference type="Proteomes" id="UP000008021">
    <property type="component" value="Chromosome 2"/>
</dbReference>
<reference evidence="2" key="1">
    <citation type="submission" date="2015-04" db="UniProtKB">
        <authorList>
            <consortium name="EnsemblPlants"/>
        </authorList>
    </citation>
    <scope>IDENTIFICATION</scope>
</reference>
<dbReference type="HOGENOM" id="CLU_2162452_0_0_1"/>
<dbReference type="Gramene" id="OMERI02G10000.1">
    <property type="protein sequence ID" value="OMERI02G10000.1"/>
    <property type="gene ID" value="OMERI02G10000"/>
</dbReference>
<dbReference type="AlphaFoldDB" id="A0A0E0CHY5"/>
<evidence type="ECO:0000313" key="2">
    <source>
        <dbReference type="EnsemblPlants" id="OMERI02G10000.1"/>
    </source>
</evidence>
<protein>
    <submittedName>
        <fullName evidence="2">Uncharacterized protein</fullName>
    </submittedName>
</protein>
<feature type="region of interest" description="Disordered" evidence="1">
    <location>
        <begin position="85"/>
        <end position="111"/>
    </location>
</feature>
<proteinExistence type="predicted"/>
<feature type="region of interest" description="Disordered" evidence="1">
    <location>
        <begin position="1"/>
        <end position="27"/>
    </location>
</feature>
<evidence type="ECO:0000313" key="3">
    <source>
        <dbReference type="Proteomes" id="UP000008021"/>
    </source>
</evidence>
<dbReference type="EnsemblPlants" id="OMERI02G10000.1">
    <property type="protein sequence ID" value="OMERI02G10000.1"/>
    <property type="gene ID" value="OMERI02G10000"/>
</dbReference>
<organism evidence="2">
    <name type="scientific">Oryza meridionalis</name>
    <dbReference type="NCBI Taxonomy" id="40149"/>
    <lineage>
        <taxon>Eukaryota</taxon>
        <taxon>Viridiplantae</taxon>
        <taxon>Streptophyta</taxon>
        <taxon>Embryophyta</taxon>
        <taxon>Tracheophyta</taxon>
        <taxon>Spermatophyta</taxon>
        <taxon>Magnoliopsida</taxon>
        <taxon>Liliopsida</taxon>
        <taxon>Poales</taxon>
        <taxon>Poaceae</taxon>
        <taxon>BOP clade</taxon>
        <taxon>Oryzoideae</taxon>
        <taxon>Oryzeae</taxon>
        <taxon>Oryzinae</taxon>
        <taxon>Oryza</taxon>
    </lineage>
</organism>
<evidence type="ECO:0000256" key="1">
    <source>
        <dbReference type="SAM" id="MobiDB-lite"/>
    </source>
</evidence>
<reference evidence="2" key="2">
    <citation type="submission" date="2018-05" db="EMBL/GenBank/DDBJ databases">
        <title>OmerRS3 (Oryza meridionalis Reference Sequence Version 3).</title>
        <authorList>
            <person name="Zhang J."/>
            <person name="Kudrna D."/>
            <person name="Lee S."/>
            <person name="Talag J."/>
            <person name="Welchert J."/>
            <person name="Wing R.A."/>
        </authorList>
    </citation>
    <scope>NUCLEOTIDE SEQUENCE [LARGE SCALE GENOMIC DNA]</scope>
    <source>
        <strain evidence="2">cv. OR44</strain>
    </source>
</reference>
<keyword evidence="3" id="KW-1185">Reference proteome</keyword>
<name>A0A0E0CHY5_9ORYZ</name>
<sequence>MGTRGGDEASMLERPGPPATASGGRGAVKKLAVGSQNGARIYGCCVRLGHSAVQVQWMCHVMCGGWAGGENANARLTARALPRGEAHGVHGEGRGGGSSAQVKGMSSANCN</sequence>
<accession>A0A0E0CHY5</accession>